<evidence type="ECO:0000256" key="2">
    <source>
        <dbReference type="SAM" id="MobiDB-lite"/>
    </source>
</evidence>
<dbReference type="FunCoup" id="B3RUC2">
    <property type="interactions" value="966"/>
</dbReference>
<feature type="compositionally biased region" description="Basic residues" evidence="2">
    <location>
        <begin position="84"/>
        <end position="111"/>
    </location>
</feature>
<dbReference type="STRING" id="10228.B3RUC2"/>
<name>B3RUC2_TRIAD</name>
<keyword evidence="5" id="KW-1185">Reference proteome</keyword>
<reference evidence="4 5" key="1">
    <citation type="journal article" date="2008" name="Nature">
        <title>The Trichoplax genome and the nature of placozoans.</title>
        <authorList>
            <person name="Srivastava M."/>
            <person name="Begovic E."/>
            <person name="Chapman J."/>
            <person name="Putnam N.H."/>
            <person name="Hellsten U."/>
            <person name="Kawashima T."/>
            <person name="Kuo A."/>
            <person name="Mitros T."/>
            <person name="Salamov A."/>
            <person name="Carpenter M.L."/>
            <person name="Signorovitch A.Y."/>
            <person name="Moreno M.A."/>
            <person name="Kamm K."/>
            <person name="Grimwood J."/>
            <person name="Schmutz J."/>
            <person name="Shapiro H."/>
            <person name="Grigoriev I.V."/>
            <person name="Buss L.W."/>
            <person name="Schierwater B."/>
            <person name="Dellaporta S.L."/>
            <person name="Rokhsar D.S."/>
        </authorList>
    </citation>
    <scope>NUCLEOTIDE SEQUENCE [LARGE SCALE GENOMIC DNA]</scope>
    <source>
        <strain evidence="4 5">Grell-BS-1999</strain>
    </source>
</reference>
<dbReference type="GO" id="GO:0005634">
    <property type="term" value="C:nucleus"/>
    <property type="evidence" value="ECO:0000318"/>
    <property type="project" value="GO_Central"/>
</dbReference>
<dbReference type="eggNOG" id="KOG2812">
    <property type="taxonomic scope" value="Eukaryota"/>
</dbReference>
<evidence type="ECO:0000256" key="1">
    <source>
        <dbReference type="ARBA" id="ARBA00009313"/>
    </source>
</evidence>
<dbReference type="OMA" id="HGKQWGD"/>
<dbReference type="KEGG" id="tad:TRIADDRAFT_63822"/>
<dbReference type="InParanoid" id="B3RUC2"/>
<dbReference type="InterPro" id="IPR009269">
    <property type="entry name" value="NKAP_C"/>
</dbReference>
<sequence length="283" mass="32019">MATHRRSRSPGDRDRYDRNDNDGRSRKHGLDDMFLQTRREERCRISEMGVTGVWGNSPKEPINNSEDEDDEMQAAKTNESFTNGKRKNHKGHHKSKKKSKKHKKRERRKKHSGSDATEPDGSPSDGESDEELWIEKDNTDSKNAFIGPTPLVQVAPSSGPVNYGGALLPGEGEAMAQFVAAGKRIPRRGEIGLTSNEIANYETSGYVMSGSRHRRMEAVRLRKENQIYSADEKMALASFNYEERSKRENDILKGFRQLVHAKSKSKLLSMGVITHDEFDKSDQ</sequence>
<dbReference type="PANTHER" id="PTHR13087">
    <property type="entry name" value="NF-KAPPA B ACTIVATING PROTEIN"/>
    <property type="match status" value="1"/>
</dbReference>
<dbReference type="RefSeq" id="XP_002111818.1">
    <property type="nucleotide sequence ID" value="XM_002111782.1"/>
</dbReference>
<comment type="similarity">
    <text evidence="1">Belongs to the NKAP family.</text>
</comment>
<dbReference type="InterPro" id="IPR040466">
    <property type="entry name" value="NKAP"/>
</dbReference>
<dbReference type="HOGENOM" id="CLU_032439_1_0_1"/>
<dbReference type="GeneID" id="6752556"/>
<evidence type="ECO:0000259" key="3">
    <source>
        <dbReference type="Pfam" id="PF06047"/>
    </source>
</evidence>
<dbReference type="CTD" id="6752556"/>
<accession>B3RUC2</accession>
<dbReference type="Proteomes" id="UP000009022">
    <property type="component" value="Unassembled WGS sequence"/>
</dbReference>
<feature type="domain" description="NF-kappa-B-activating protein C-terminal" evidence="3">
    <location>
        <begin position="162"/>
        <end position="260"/>
    </location>
</feature>
<feature type="compositionally biased region" description="Basic and acidic residues" evidence="2">
    <location>
        <begin position="9"/>
        <end position="45"/>
    </location>
</feature>
<dbReference type="PhylomeDB" id="B3RUC2"/>
<organism evidence="4 5">
    <name type="scientific">Trichoplax adhaerens</name>
    <name type="common">Trichoplax reptans</name>
    <dbReference type="NCBI Taxonomy" id="10228"/>
    <lineage>
        <taxon>Eukaryota</taxon>
        <taxon>Metazoa</taxon>
        <taxon>Placozoa</taxon>
        <taxon>Uniplacotomia</taxon>
        <taxon>Trichoplacea</taxon>
        <taxon>Trichoplacidae</taxon>
        <taxon>Trichoplax</taxon>
    </lineage>
</organism>
<dbReference type="OrthoDB" id="273141at2759"/>
<dbReference type="AlphaFoldDB" id="B3RUC2"/>
<gene>
    <name evidence="4" type="ORF">TRIADDRAFT_63822</name>
</gene>
<evidence type="ECO:0000313" key="5">
    <source>
        <dbReference type="Proteomes" id="UP000009022"/>
    </source>
</evidence>
<dbReference type="PANTHER" id="PTHR13087:SF0">
    <property type="entry name" value="NFKB ACTIVATING PROTEIN LIKE"/>
    <property type="match status" value="1"/>
</dbReference>
<dbReference type="GO" id="GO:0010468">
    <property type="term" value="P:regulation of gene expression"/>
    <property type="evidence" value="ECO:0000318"/>
    <property type="project" value="GO_Central"/>
</dbReference>
<dbReference type="EMBL" id="DS985244">
    <property type="protein sequence ID" value="EDV25785.1"/>
    <property type="molecule type" value="Genomic_DNA"/>
</dbReference>
<dbReference type="Pfam" id="PF06047">
    <property type="entry name" value="Nkap_C"/>
    <property type="match status" value="1"/>
</dbReference>
<proteinExistence type="inferred from homology"/>
<protein>
    <recommendedName>
        <fullName evidence="3">NF-kappa-B-activating protein C-terminal domain-containing protein</fullName>
    </recommendedName>
</protein>
<evidence type="ECO:0000313" key="4">
    <source>
        <dbReference type="EMBL" id="EDV25785.1"/>
    </source>
</evidence>
<dbReference type="GO" id="GO:0003682">
    <property type="term" value="F:chromatin binding"/>
    <property type="evidence" value="ECO:0007669"/>
    <property type="project" value="InterPro"/>
</dbReference>
<feature type="region of interest" description="Disordered" evidence="2">
    <location>
        <begin position="1"/>
        <end position="147"/>
    </location>
</feature>